<name>A0A3Q7NM52_CALUR</name>
<keyword evidence="7 12" id="KW-0547">Nucleotide-binding</keyword>
<dbReference type="SMART" id="SM00133">
    <property type="entry name" value="S_TK_X"/>
    <property type="match status" value="1"/>
</dbReference>
<dbReference type="Gene3D" id="3.30.200.20">
    <property type="entry name" value="Phosphorylase Kinase, domain 1"/>
    <property type="match status" value="2"/>
</dbReference>
<dbReference type="PANTHER" id="PTHR24351">
    <property type="entry name" value="RIBOSOMAL PROTEIN S6 KINASE"/>
    <property type="match status" value="1"/>
</dbReference>
<dbReference type="InterPro" id="IPR008271">
    <property type="entry name" value="Ser/Thr_kinase_AS"/>
</dbReference>
<keyword evidence="5 12" id="KW-0808">Transferase</keyword>
<dbReference type="CDD" id="cd05582">
    <property type="entry name" value="STKc_RSK_N"/>
    <property type="match status" value="1"/>
</dbReference>
<keyword evidence="4" id="KW-0597">Phosphoprotein</keyword>
<dbReference type="InterPro" id="IPR042766">
    <property type="entry name" value="RSK3_STKc"/>
</dbReference>
<evidence type="ECO:0000256" key="3">
    <source>
        <dbReference type="ARBA" id="ARBA00022527"/>
    </source>
</evidence>
<dbReference type="SUPFAM" id="SSF56112">
    <property type="entry name" value="Protein kinase-like (PK-like)"/>
    <property type="match status" value="2"/>
</dbReference>
<proteinExistence type="inferred from homology"/>
<comment type="catalytic activity">
    <reaction evidence="11 12">
        <text>L-seryl-[protein] + ATP = O-phospho-L-seryl-[protein] + ADP + H(+)</text>
        <dbReference type="Rhea" id="RHEA:17989"/>
        <dbReference type="Rhea" id="RHEA-COMP:9863"/>
        <dbReference type="Rhea" id="RHEA-COMP:11604"/>
        <dbReference type="ChEBI" id="CHEBI:15378"/>
        <dbReference type="ChEBI" id="CHEBI:29999"/>
        <dbReference type="ChEBI" id="CHEBI:30616"/>
        <dbReference type="ChEBI" id="CHEBI:83421"/>
        <dbReference type="ChEBI" id="CHEBI:456216"/>
        <dbReference type="EC" id="2.7.11.1"/>
    </reaction>
</comment>
<evidence type="ECO:0000256" key="9">
    <source>
        <dbReference type="ARBA" id="ARBA00022840"/>
    </source>
</evidence>
<dbReference type="CTD" id="6196"/>
<keyword evidence="6" id="KW-0677">Repeat</keyword>
<feature type="binding site" evidence="14 15">
    <location>
        <position position="90"/>
    </location>
    <ligand>
        <name>ATP</name>
        <dbReference type="ChEBI" id="CHEBI:30616"/>
    </ligand>
</feature>
<evidence type="ECO:0000256" key="5">
    <source>
        <dbReference type="ARBA" id="ARBA00022679"/>
    </source>
</evidence>
<dbReference type="PROSITE" id="PS00107">
    <property type="entry name" value="PROTEIN_KINASE_ATP"/>
    <property type="match status" value="2"/>
</dbReference>
<organism evidence="18 19">
    <name type="scientific">Callorhinus ursinus</name>
    <name type="common">Northern fur seal</name>
    <dbReference type="NCBI Taxonomy" id="34884"/>
    <lineage>
        <taxon>Eukaryota</taxon>
        <taxon>Metazoa</taxon>
        <taxon>Chordata</taxon>
        <taxon>Craniata</taxon>
        <taxon>Vertebrata</taxon>
        <taxon>Euteleostomi</taxon>
        <taxon>Mammalia</taxon>
        <taxon>Eutheria</taxon>
        <taxon>Laurasiatheria</taxon>
        <taxon>Carnivora</taxon>
        <taxon>Caniformia</taxon>
        <taxon>Pinnipedia</taxon>
        <taxon>Otariidae</taxon>
        <taxon>Callorhinus</taxon>
    </lineage>
</organism>
<dbReference type="FunFam" id="3.30.200.20:FF:000121">
    <property type="entry name" value="Ribosomal protein S6 kinase"/>
    <property type="match status" value="1"/>
</dbReference>
<evidence type="ECO:0000256" key="7">
    <source>
        <dbReference type="ARBA" id="ARBA00022741"/>
    </source>
</evidence>
<dbReference type="GO" id="GO:0005524">
    <property type="term" value="F:ATP binding"/>
    <property type="evidence" value="ECO:0007669"/>
    <property type="project" value="UniProtKB-UniRule"/>
</dbReference>
<accession>A0A3Q7NM52</accession>
<dbReference type="GO" id="GO:0004711">
    <property type="term" value="F:ribosomal protein S6 kinase activity"/>
    <property type="evidence" value="ECO:0007669"/>
    <property type="project" value="InterPro"/>
</dbReference>
<dbReference type="PIRSF" id="PIRSF000606">
    <property type="entry name" value="Ribsml_S6_kin_2"/>
    <property type="match status" value="1"/>
</dbReference>
<dbReference type="GO" id="GO:0000287">
    <property type="term" value="F:magnesium ion binding"/>
    <property type="evidence" value="ECO:0007669"/>
    <property type="project" value="InterPro"/>
</dbReference>
<dbReference type="InterPro" id="IPR000719">
    <property type="entry name" value="Prot_kinase_dom"/>
</dbReference>
<reference key="1">
    <citation type="submission" date="2019-01" db="UniProtKB">
        <authorList>
            <consortium name="RefSeq"/>
        </authorList>
    </citation>
    <scope>IDENTIFICATION</scope>
    <source>
        <tissue evidence="20">Blood</tissue>
    </source>
</reference>
<dbReference type="RefSeq" id="XP_025722329.1">
    <property type="nucleotide sequence ID" value="XM_025866544.1"/>
</dbReference>
<dbReference type="PROSITE" id="PS00108">
    <property type="entry name" value="PROTEIN_KINASE_ST"/>
    <property type="match status" value="2"/>
</dbReference>
<evidence type="ECO:0000256" key="4">
    <source>
        <dbReference type="ARBA" id="ARBA00022553"/>
    </source>
</evidence>
<evidence type="ECO:0000256" key="13">
    <source>
        <dbReference type="PIRSR" id="PIRSR000606-50"/>
    </source>
</evidence>
<evidence type="ECO:0000256" key="6">
    <source>
        <dbReference type="ARBA" id="ARBA00022737"/>
    </source>
</evidence>
<evidence type="ECO:0000313" key="19">
    <source>
        <dbReference type="RefSeq" id="XP_025722259.1"/>
    </source>
</evidence>
<dbReference type="RefSeq" id="XP_025722259.1">
    <property type="nucleotide sequence ID" value="XM_025866474.1"/>
</dbReference>
<protein>
    <recommendedName>
        <fullName evidence="12">Ribosomal protein S6 kinase</fullName>
        <ecNumber evidence="12">2.7.11.1</ecNumber>
    </recommendedName>
</protein>
<reference evidence="19" key="2">
    <citation type="submission" date="2025-04" db="UniProtKB">
        <authorList>
            <consortium name="RefSeq"/>
        </authorList>
    </citation>
    <scope>IDENTIFICATION</scope>
    <source>
        <tissue evidence="19">Blood</tissue>
    </source>
</reference>
<dbReference type="AlphaFoldDB" id="A0A3Q7NM52"/>
<dbReference type="PROSITE" id="PS51285">
    <property type="entry name" value="AGC_KINASE_CTER"/>
    <property type="match status" value="1"/>
</dbReference>
<evidence type="ECO:0000256" key="10">
    <source>
        <dbReference type="ARBA" id="ARBA00047899"/>
    </source>
</evidence>
<dbReference type="FunFam" id="1.10.510.10:FF:000041">
    <property type="entry name" value="Ribosomal protein S6 kinase"/>
    <property type="match status" value="1"/>
</dbReference>
<feature type="binding site" evidence="14 15">
    <location>
        <position position="443"/>
    </location>
    <ligand>
        <name>ATP</name>
        <dbReference type="ChEBI" id="CHEBI:30616"/>
    </ligand>
</feature>
<dbReference type="GO" id="GO:0035556">
    <property type="term" value="P:intracellular signal transduction"/>
    <property type="evidence" value="ECO:0007669"/>
    <property type="project" value="InterPro"/>
</dbReference>
<keyword evidence="9 12" id="KW-0067">ATP-binding</keyword>
<dbReference type="Proteomes" id="UP000286641">
    <property type="component" value="Unplaced"/>
</dbReference>
<feature type="domain" description="AGC-kinase C-terminal" evidence="17">
    <location>
        <begin position="318"/>
        <end position="387"/>
    </location>
</feature>
<dbReference type="SMART" id="SM00220">
    <property type="entry name" value="S_TKc"/>
    <property type="match status" value="2"/>
</dbReference>
<gene>
    <name evidence="19" type="primary">LOC112819540</name>
    <name evidence="20" type="synonym">LOC112819600</name>
</gene>
<comment type="catalytic activity">
    <reaction evidence="10 12">
        <text>L-threonyl-[protein] + ATP = O-phospho-L-threonyl-[protein] + ADP + H(+)</text>
        <dbReference type="Rhea" id="RHEA:46608"/>
        <dbReference type="Rhea" id="RHEA-COMP:11060"/>
        <dbReference type="Rhea" id="RHEA-COMP:11605"/>
        <dbReference type="ChEBI" id="CHEBI:15378"/>
        <dbReference type="ChEBI" id="CHEBI:30013"/>
        <dbReference type="ChEBI" id="CHEBI:30616"/>
        <dbReference type="ChEBI" id="CHEBI:61977"/>
        <dbReference type="ChEBI" id="CHEBI:456216"/>
        <dbReference type="EC" id="2.7.11.1"/>
    </reaction>
</comment>
<dbReference type="InterPro" id="IPR017892">
    <property type="entry name" value="Pkinase_C"/>
</dbReference>
<evidence type="ECO:0000256" key="2">
    <source>
        <dbReference type="ARBA" id="ARBA00009804"/>
    </source>
</evidence>
<feature type="domain" description="Protein kinase" evidence="16">
    <location>
        <begin position="414"/>
        <end position="671"/>
    </location>
</feature>
<keyword evidence="8 12" id="KW-0418">Kinase</keyword>
<dbReference type="FunFam" id="3.30.200.20:FF:000013">
    <property type="entry name" value="Ribosomal protein S6 kinase"/>
    <property type="match status" value="1"/>
</dbReference>
<dbReference type="CDD" id="cd14178">
    <property type="entry name" value="STKc_RSK3_C"/>
    <property type="match status" value="1"/>
</dbReference>
<feature type="active site" description="Proton acceptor" evidence="13">
    <location>
        <position position="183"/>
    </location>
</feature>
<evidence type="ECO:0000256" key="8">
    <source>
        <dbReference type="ARBA" id="ARBA00022777"/>
    </source>
</evidence>
<dbReference type="Pfam" id="PF00433">
    <property type="entry name" value="Pkinase_C"/>
    <property type="match status" value="1"/>
</dbReference>
<comment type="cofactor">
    <cofactor evidence="1 12">
        <name>Mg(2+)</name>
        <dbReference type="ChEBI" id="CHEBI:18420"/>
    </cofactor>
</comment>
<dbReference type="PROSITE" id="PS50011">
    <property type="entry name" value="PROTEIN_KINASE_DOM"/>
    <property type="match status" value="2"/>
</dbReference>
<evidence type="ECO:0000259" key="16">
    <source>
        <dbReference type="PROSITE" id="PS50011"/>
    </source>
</evidence>
<feature type="binding site" evidence="14">
    <location>
        <begin position="420"/>
        <end position="428"/>
    </location>
    <ligand>
        <name>ATP</name>
        <dbReference type="ChEBI" id="CHEBI:30616"/>
    </ligand>
</feature>
<dbReference type="InterPro" id="IPR011009">
    <property type="entry name" value="Kinase-like_dom_sf"/>
</dbReference>
<keyword evidence="18" id="KW-1185">Reference proteome</keyword>
<sequence>MWRLMFRSKKRQGLQGKWDSTLPETKSASSVEEEGTVKEIDISHHVKEGFEKADPSQFELLKVLGQGSYGKVFLVRKTKGSDAGQLYAMKVLKKATLKVRDRVRSKMERDILAEVNHPFIVKLHYAFQTEGKLYLILDFLRGGDLFSRLSKEVMFTEEDVKFYLAELALALDHLHGLGIIYRDLKPENILLDEEGHIKITDFGLSKEAIDHDKRAYSFCGTIEYMAPEVVNRRGHTQSADWWSFGVLMFEMLTGSLPFQGKDRKETMALILKAKLGMPQFLSMEAQSLLRALFKRNPCNRLGAGIDGVEEIKRHPFFVTIDWNKLYRKEIKPPFKPAVGRPEDTFHFDPEFTARTPTDSPGVPPSANAHHLFRGFSFVASSLVQEPSQQDLHKATVHPIVQQLHGNSIHFTDGYEIKEDIGVGSYSVCKRCVHKATEAEYAVKIIDKSKRDPSEEIEILLRYGQHPNIITLKDVYDDGKFVYLVMELMRGGELLDRILRQRYFSEREASDVLCTITKTMDYLHSQGVVHRDLKPSNILYMDESGNPESIRICDFGFAKQLRAENGLLMTPCYTANFVAPEVLKRQGYDAACDIWSLGTLLYTMLAGFTPFANGPDDTPEEILARIGSGKYALSGGNWDSISDAAKDVVSKMLHVDPHQRLTAVQVLKHPWIVNREYLSQNQLSRQDVHLVKGAMAATYLALNRAPQAPRLEPVLSSGLAQRRGMKRLTSTRL</sequence>
<evidence type="ECO:0000313" key="18">
    <source>
        <dbReference type="Proteomes" id="UP000286641"/>
    </source>
</evidence>
<evidence type="ECO:0000256" key="1">
    <source>
        <dbReference type="ARBA" id="ARBA00001946"/>
    </source>
</evidence>
<comment type="similarity">
    <text evidence="2 12">Belongs to the protein kinase superfamily. AGC Ser/Thr protein kinase family. S6 kinase subfamily.</text>
</comment>
<evidence type="ECO:0000259" key="17">
    <source>
        <dbReference type="PROSITE" id="PS51285"/>
    </source>
</evidence>
<evidence type="ECO:0000256" key="12">
    <source>
        <dbReference type="PIRNR" id="PIRNR000606"/>
    </source>
</evidence>
<dbReference type="Gene3D" id="1.10.510.10">
    <property type="entry name" value="Transferase(Phosphotransferase) domain 1"/>
    <property type="match status" value="2"/>
</dbReference>
<dbReference type="EC" id="2.7.11.1" evidence="12"/>
<keyword evidence="3 12" id="KW-0723">Serine/threonine-protein kinase</keyword>
<evidence type="ECO:0000256" key="14">
    <source>
        <dbReference type="PIRSR" id="PIRSR000606-51"/>
    </source>
</evidence>
<dbReference type="InterPro" id="IPR016239">
    <property type="entry name" value="Ribosomal_S6_kinase_II"/>
</dbReference>
<evidence type="ECO:0000313" key="20">
    <source>
        <dbReference type="RefSeq" id="XP_025722329.1"/>
    </source>
</evidence>
<dbReference type="InterPro" id="IPR041906">
    <property type="entry name" value="RSK_N"/>
</dbReference>
<feature type="domain" description="Protein kinase" evidence="16">
    <location>
        <begin position="58"/>
        <end position="317"/>
    </location>
</feature>
<evidence type="ECO:0000256" key="15">
    <source>
        <dbReference type="PROSITE-ProRule" id="PRU10141"/>
    </source>
</evidence>
<feature type="active site" description="Proton acceptor" evidence="13">
    <location>
        <position position="531"/>
    </location>
</feature>
<feature type="binding site" evidence="14">
    <location>
        <begin position="64"/>
        <end position="72"/>
    </location>
    <ligand>
        <name>ATP</name>
        <dbReference type="ChEBI" id="CHEBI:30616"/>
    </ligand>
</feature>
<dbReference type="InterPro" id="IPR017441">
    <property type="entry name" value="Protein_kinase_ATP_BS"/>
</dbReference>
<dbReference type="InterPro" id="IPR000961">
    <property type="entry name" value="AGC-kinase_C"/>
</dbReference>
<evidence type="ECO:0000256" key="11">
    <source>
        <dbReference type="ARBA" id="ARBA00048679"/>
    </source>
</evidence>
<dbReference type="FunFam" id="1.10.510.10:FF:000010">
    <property type="entry name" value="Ribosomal protein S6 kinase"/>
    <property type="match status" value="1"/>
</dbReference>
<dbReference type="Pfam" id="PF00069">
    <property type="entry name" value="Pkinase"/>
    <property type="match status" value="2"/>
</dbReference>